<feature type="region of interest" description="Disordered" evidence="1">
    <location>
        <begin position="1"/>
        <end position="148"/>
    </location>
</feature>
<feature type="region of interest" description="Disordered" evidence="1">
    <location>
        <begin position="304"/>
        <end position="342"/>
    </location>
</feature>
<name>A0A9P4GX66_9PLEO</name>
<keyword evidence="3" id="KW-1185">Reference proteome</keyword>
<feature type="region of interest" description="Disordered" evidence="1">
    <location>
        <begin position="202"/>
        <end position="231"/>
    </location>
</feature>
<reference evidence="2" key="1">
    <citation type="journal article" date="2020" name="Stud. Mycol.">
        <title>101 Dothideomycetes genomes: a test case for predicting lifestyles and emergence of pathogens.</title>
        <authorList>
            <person name="Haridas S."/>
            <person name="Albert R."/>
            <person name="Binder M."/>
            <person name="Bloem J."/>
            <person name="Labutti K."/>
            <person name="Salamov A."/>
            <person name="Andreopoulos B."/>
            <person name="Baker S."/>
            <person name="Barry K."/>
            <person name="Bills G."/>
            <person name="Bluhm B."/>
            <person name="Cannon C."/>
            <person name="Castanera R."/>
            <person name="Culley D."/>
            <person name="Daum C."/>
            <person name="Ezra D."/>
            <person name="Gonzalez J."/>
            <person name="Henrissat B."/>
            <person name="Kuo A."/>
            <person name="Liang C."/>
            <person name="Lipzen A."/>
            <person name="Lutzoni F."/>
            <person name="Magnuson J."/>
            <person name="Mondo S."/>
            <person name="Nolan M."/>
            <person name="Ohm R."/>
            <person name="Pangilinan J."/>
            <person name="Park H.-J."/>
            <person name="Ramirez L."/>
            <person name="Alfaro M."/>
            <person name="Sun H."/>
            <person name="Tritt A."/>
            <person name="Yoshinaga Y."/>
            <person name="Zwiers L.-H."/>
            <person name="Turgeon B."/>
            <person name="Goodwin S."/>
            <person name="Spatafora J."/>
            <person name="Crous P."/>
            <person name="Grigoriev I."/>
        </authorList>
    </citation>
    <scope>NUCLEOTIDE SEQUENCE</scope>
    <source>
        <strain evidence="2">CBS 110217</strain>
    </source>
</reference>
<feature type="compositionally biased region" description="Polar residues" evidence="1">
    <location>
        <begin position="210"/>
        <end position="219"/>
    </location>
</feature>
<feature type="compositionally biased region" description="Polar residues" evidence="1">
    <location>
        <begin position="25"/>
        <end position="37"/>
    </location>
</feature>
<evidence type="ECO:0000313" key="3">
    <source>
        <dbReference type="Proteomes" id="UP000799777"/>
    </source>
</evidence>
<dbReference type="AlphaFoldDB" id="A0A9P4GX66"/>
<feature type="compositionally biased region" description="Polar residues" evidence="1">
    <location>
        <begin position="130"/>
        <end position="141"/>
    </location>
</feature>
<protein>
    <submittedName>
        <fullName evidence="2">Uncharacterized protein</fullName>
    </submittedName>
</protein>
<accession>A0A9P4GX66</accession>
<dbReference type="OrthoDB" id="3799887at2759"/>
<sequence length="733" mass="80078">MASDASSSSRLPQPYRMSQRVASDGSVSLQESSTPTGSPLRPVADGSNYHGNNLVGDTVLPLRQYSAPGSPAITSHTTQGILPKTLLPSNSDNTRTSLATYPPPFQGSFYQSSSSSSSSSTPTRSDRNLPPSQLPKSTSGVFINHTHIPSRHGPCARIVNVPAPEIHPSLADSIERSPSSCVNRHASMPMQPMTGFGPTFGRKPFRSEHSATQSTTPLGSPQRLGHRRNKTTVSDMSTIISTVVAERTDLSFLPESMALIEPPIVEQLEAEERSARVSFAPTQLRYEYAMQTAVKRKPVSLSAKASDGVRTSDQPRRQLKPVADLVQPIQESTTPPGSPAMSEQAIAVTERPTHEGATSMYSTNSRSTVASDSWNAVDNVVESFVEAHQLKRKLSRADLKVGLRPAIADPELMDMDMVRKLYPLDEKVCAAQNVVVSDFAFVMRKAPVTAEGWANVQFAQAAHLEEPPNDDLQTEEPETISMDQECLLAELREEPEHYDNSEENETSTMPHNGQHLLPTTTYVPPPTTVRIIAEDAGSILGRASDNETHLFTDRPASSGAKVAHTSDAFDADDELSDDDERPYGDLYFPTYTYFKLPKTGAEKRSLPAAPHKRESSLNFLRRISAHLPKLARNRPTSAPAYTLNDDGLLNRDFQFPVAKPDHACVASAPLLVQDDGDEGDVSAKKHKRHVSLGRWLTKLSGQTGNGGADQKPKQSLLHRGAERVEKYIMRKGW</sequence>
<dbReference type="EMBL" id="ML978290">
    <property type="protein sequence ID" value="KAF2024598.1"/>
    <property type="molecule type" value="Genomic_DNA"/>
</dbReference>
<feature type="compositionally biased region" description="Polar residues" evidence="1">
    <location>
        <begin position="1"/>
        <end position="11"/>
    </location>
</feature>
<dbReference type="Proteomes" id="UP000799777">
    <property type="component" value="Unassembled WGS sequence"/>
</dbReference>
<gene>
    <name evidence="2" type="ORF">EK21DRAFT_93973</name>
</gene>
<evidence type="ECO:0000256" key="1">
    <source>
        <dbReference type="SAM" id="MobiDB-lite"/>
    </source>
</evidence>
<comment type="caution">
    <text evidence="2">The sequence shown here is derived from an EMBL/GenBank/DDBJ whole genome shotgun (WGS) entry which is preliminary data.</text>
</comment>
<proteinExistence type="predicted"/>
<organism evidence="2 3">
    <name type="scientific">Setomelanomma holmii</name>
    <dbReference type="NCBI Taxonomy" id="210430"/>
    <lineage>
        <taxon>Eukaryota</taxon>
        <taxon>Fungi</taxon>
        <taxon>Dikarya</taxon>
        <taxon>Ascomycota</taxon>
        <taxon>Pezizomycotina</taxon>
        <taxon>Dothideomycetes</taxon>
        <taxon>Pleosporomycetidae</taxon>
        <taxon>Pleosporales</taxon>
        <taxon>Pleosporineae</taxon>
        <taxon>Phaeosphaeriaceae</taxon>
        <taxon>Setomelanomma</taxon>
    </lineage>
</organism>
<evidence type="ECO:0000313" key="2">
    <source>
        <dbReference type="EMBL" id="KAF2024598.1"/>
    </source>
</evidence>
<feature type="region of interest" description="Disordered" evidence="1">
    <location>
        <begin position="495"/>
        <end position="517"/>
    </location>
</feature>
<feature type="compositionally biased region" description="Polar residues" evidence="1">
    <location>
        <begin position="87"/>
        <end position="99"/>
    </location>
</feature>